<comment type="caution">
    <text evidence="1">The sequence shown here is derived from an EMBL/GenBank/DDBJ whole genome shotgun (WGS) entry which is preliminary data.</text>
</comment>
<evidence type="ECO:0000313" key="1">
    <source>
        <dbReference type="EMBL" id="ODS34721.1"/>
    </source>
</evidence>
<sequence length="55" mass="6325">MRNTKSIIGNFHFGPKPDFKRKVFDNITKLTKLSFGLALENSYLYVSAKIVSYLI</sequence>
<evidence type="ECO:0000313" key="2">
    <source>
        <dbReference type="Proteomes" id="UP000094056"/>
    </source>
</evidence>
<dbReference type="EMBL" id="MAYW01000002">
    <property type="protein sequence ID" value="ODS34721.1"/>
    <property type="molecule type" value="Genomic_DNA"/>
</dbReference>
<protein>
    <submittedName>
        <fullName evidence="1">Uncharacterized protein</fullName>
    </submittedName>
</protein>
<organism evidence="1 2">
    <name type="scientific">Candidatus Scalindua rubra</name>
    <dbReference type="NCBI Taxonomy" id="1872076"/>
    <lineage>
        <taxon>Bacteria</taxon>
        <taxon>Pseudomonadati</taxon>
        <taxon>Planctomycetota</taxon>
        <taxon>Candidatus Brocadiia</taxon>
        <taxon>Candidatus Brocadiales</taxon>
        <taxon>Candidatus Scalinduaceae</taxon>
        <taxon>Candidatus Scalindua</taxon>
    </lineage>
</organism>
<gene>
    <name evidence="1" type="ORF">SCARUB_00157</name>
</gene>
<name>A0A1E3XGG7_9BACT</name>
<reference evidence="1 2" key="1">
    <citation type="submission" date="2016-07" db="EMBL/GenBank/DDBJ databases">
        <title>Draft genome of Scalindua rubra, obtained from a brine-seawater interface in the Red Sea, sheds light on salt adaptation in anammox bacteria.</title>
        <authorList>
            <person name="Speth D.R."/>
            <person name="Lagkouvardos I."/>
            <person name="Wang Y."/>
            <person name="Qian P.-Y."/>
            <person name="Dutilh B.E."/>
            <person name="Jetten M.S."/>
        </authorList>
    </citation>
    <scope>NUCLEOTIDE SEQUENCE [LARGE SCALE GENOMIC DNA]</scope>
    <source>
        <strain evidence="1">BSI-1</strain>
    </source>
</reference>
<proteinExistence type="predicted"/>
<dbReference type="Proteomes" id="UP000094056">
    <property type="component" value="Unassembled WGS sequence"/>
</dbReference>
<dbReference type="AlphaFoldDB" id="A0A1E3XGG7"/>
<accession>A0A1E3XGG7</accession>